<evidence type="ECO:0000313" key="4">
    <source>
        <dbReference type="Proteomes" id="UP000050535"/>
    </source>
</evidence>
<dbReference type="Gene3D" id="3.40.1190.20">
    <property type="match status" value="1"/>
</dbReference>
<comment type="caution">
    <text evidence="3">The sequence shown here is derived from an EMBL/GenBank/DDBJ whole genome shotgun (WGS) entry which is preliminary data.</text>
</comment>
<dbReference type="AlphaFoldDB" id="A0A0N8HZU4"/>
<name>A0A0N8HZU4_9EURY</name>
<keyword evidence="3" id="KW-0418">Kinase</keyword>
<gene>
    <name evidence="3" type="ORF">SY89_01210</name>
</gene>
<organism evidence="3 4">
    <name type="scientific">Halolamina pelagica</name>
    <dbReference type="NCBI Taxonomy" id="699431"/>
    <lineage>
        <taxon>Archaea</taxon>
        <taxon>Methanobacteriati</taxon>
        <taxon>Methanobacteriota</taxon>
        <taxon>Stenosarchaea group</taxon>
        <taxon>Halobacteria</taxon>
        <taxon>Halobacteriales</taxon>
        <taxon>Haloferacaceae</taxon>
    </lineage>
</organism>
<dbReference type="STRING" id="699431.SY89_01210"/>
<feature type="region of interest" description="Disordered" evidence="1">
    <location>
        <begin position="92"/>
        <end position="121"/>
    </location>
</feature>
<evidence type="ECO:0000259" key="2">
    <source>
        <dbReference type="Pfam" id="PF00294"/>
    </source>
</evidence>
<proteinExistence type="predicted"/>
<dbReference type="Pfam" id="PF00294">
    <property type="entry name" value="PfkB"/>
    <property type="match status" value="1"/>
</dbReference>
<sequence>MFDIVGFGEATLRLRAGRGRQLADTDSFDAAVGGPERNAVVAAAGLGADAVWLSRLPDSPLGERVVADLRRHGVRTGVSWADADARLATAFVETGPQPRGARSSATARAPPSRGSTPRTCR</sequence>
<feature type="domain" description="Carbohydrate kinase PfkB" evidence="2">
    <location>
        <begin position="4"/>
        <end position="100"/>
    </location>
</feature>
<keyword evidence="4" id="KW-1185">Reference proteome</keyword>
<dbReference type="Proteomes" id="UP000050535">
    <property type="component" value="Unassembled WGS sequence"/>
</dbReference>
<dbReference type="EMBL" id="LGUC01000001">
    <property type="protein sequence ID" value="KPN30475.1"/>
    <property type="molecule type" value="Genomic_DNA"/>
</dbReference>
<dbReference type="RefSeq" id="WP_054583442.1">
    <property type="nucleotide sequence ID" value="NZ_LGUC01000001.1"/>
</dbReference>
<evidence type="ECO:0000313" key="3">
    <source>
        <dbReference type="EMBL" id="KPN30475.1"/>
    </source>
</evidence>
<protein>
    <submittedName>
        <fullName evidence="3">PfkB family carbohydrate kinase</fullName>
    </submittedName>
</protein>
<dbReference type="OrthoDB" id="313312at2157"/>
<dbReference type="SUPFAM" id="SSF53613">
    <property type="entry name" value="Ribokinase-like"/>
    <property type="match status" value="1"/>
</dbReference>
<reference evidence="4" key="1">
    <citation type="submission" date="2013-11" db="EMBL/GenBank/DDBJ databases">
        <authorList>
            <person name="Hoang H.T."/>
            <person name="Killian M.L."/>
            <person name="Madson D.M."/>
            <person name="Arruda P.H.E."/>
            <person name="Sun D."/>
            <person name="Schwartz K.J."/>
            <person name="Yoon K."/>
        </authorList>
    </citation>
    <scope>NUCLEOTIDE SEQUENCE [LARGE SCALE GENOMIC DNA]</scope>
    <source>
        <strain evidence="4">CDK2</strain>
    </source>
</reference>
<dbReference type="GO" id="GO:0016301">
    <property type="term" value="F:kinase activity"/>
    <property type="evidence" value="ECO:0007669"/>
    <property type="project" value="UniProtKB-KW"/>
</dbReference>
<dbReference type="InterPro" id="IPR011611">
    <property type="entry name" value="PfkB_dom"/>
</dbReference>
<feature type="compositionally biased region" description="Low complexity" evidence="1">
    <location>
        <begin position="98"/>
        <end position="115"/>
    </location>
</feature>
<dbReference type="InterPro" id="IPR029056">
    <property type="entry name" value="Ribokinase-like"/>
</dbReference>
<evidence type="ECO:0000256" key="1">
    <source>
        <dbReference type="SAM" id="MobiDB-lite"/>
    </source>
</evidence>
<keyword evidence="3" id="KW-0808">Transferase</keyword>
<accession>A0A0N8HZU4</accession>